<keyword evidence="7" id="KW-0059">Arsenical resistance</keyword>
<reference evidence="12 13" key="1">
    <citation type="submission" date="2024-06" db="EMBL/GenBank/DDBJ databases">
        <title>The Natural Products Discovery Center: Release of the First 8490 Sequenced Strains for Exploring Actinobacteria Biosynthetic Diversity.</title>
        <authorList>
            <person name="Kalkreuter E."/>
            <person name="Kautsar S.A."/>
            <person name="Yang D."/>
            <person name="Bader C.D."/>
            <person name="Teijaro C.N."/>
            <person name="Fluegel L."/>
            <person name="Davis C.M."/>
            <person name="Simpson J.R."/>
            <person name="Lauterbach L."/>
            <person name="Steele A.D."/>
            <person name="Gui C."/>
            <person name="Meng S."/>
            <person name="Li G."/>
            <person name="Viehrig K."/>
            <person name="Ye F."/>
            <person name="Su P."/>
            <person name="Kiefer A.F."/>
            <person name="Nichols A."/>
            <person name="Cepeda A.J."/>
            <person name="Yan W."/>
            <person name="Fan B."/>
            <person name="Jiang Y."/>
            <person name="Adhikari A."/>
            <person name="Zheng C.-J."/>
            <person name="Schuster L."/>
            <person name="Cowan T.M."/>
            <person name="Smanski M.J."/>
            <person name="Chevrette M.G."/>
            <person name="De Carvalho L.P.S."/>
            <person name="Shen B."/>
        </authorList>
    </citation>
    <scope>NUCLEOTIDE SEQUENCE [LARGE SCALE GENOMIC DNA]</scope>
    <source>
        <strain evidence="12 13">NPDC006286</strain>
    </source>
</reference>
<sequence>METVGEPPSAAPDRTRWGRLHVLDWIALGLAAVGVLCVLTGLLPRADAEATVRRILPILIFLGTVVVLAELTAVAGVFDALAARVAITARGSYRALFWLCVGFASVTTIALNLDTTAVLLTPVMIALARKLGVPPTPLAMTTVWLANTASLLLPVSNLTNILASDRVGLDPVPWAARMWWPQLVAIVITMALLWWWYWRPARAGADPFVPPPPHVPPDRVLYRTALAACLLFVAGILVGVEIGVASGVAAAILVAGFAVRARGSLRLALVPWRLLVFVTGLFLVVQTIGRHGLDTVMGTLIGADPGAAGALRAGGVGALFANVVNNLPSYVAGEAVIAAGNHTQLLALLVGTNVGPLATPWASLATLIWYERCRAAGVAVPLGRFVATSAALAVLATTATVAALLVGPG</sequence>
<evidence type="ECO:0000259" key="11">
    <source>
        <dbReference type="Pfam" id="PF03600"/>
    </source>
</evidence>
<accession>A0ABV2VQ15</accession>
<dbReference type="PANTHER" id="PTHR43302">
    <property type="entry name" value="TRANSPORTER ARSB-RELATED"/>
    <property type="match status" value="1"/>
</dbReference>
<evidence type="ECO:0000256" key="4">
    <source>
        <dbReference type="ARBA" id="ARBA00022448"/>
    </source>
</evidence>
<dbReference type="EMBL" id="JBEXRX010000069">
    <property type="protein sequence ID" value="MEU0154442.1"/>
    <property type="molecule type" value="Genomic_DNA"/>
</dbReference>
<comment type="subcellular location">
    <subcellularLocation>
        <location evidence="1">Cell membrane</location>
        <topology evidence="1">Multi-pass membrane protein</topology>
    </subcellularLocation>
</comment>
<evidence type="ECO:0000256" key="3">
    <source>
        <dbReference type="ARBA" id="ARBA00009843"/>
    </source>
</evidence>
<keyword evidence="13" id="KW-1185">Reference proteome</keyword>
<feature type="transmembrane region" description="Helical" evidence="10">
    <location>
        <begin position="95"/>
        <end position="126"/>
    </location>
</feature>
<comment type="similarity">
    <text evidence="3">Belongs to the CitM (TC 2.A.11) transporter family.</text>
</comment>
<feature type="transmembrane region" description="Helical" evidence="10">
    <location>
        <begin position="179"/>
        <end position="198"/>
    </location>
</feature>
<dbReference type="InterPro" id="IPR000802">
    <property type="entry name" value="Arsenical_pump_ArsB"/>
</dbReference>
<keyword evidence="9 10" id="KW-0472">Membrane</keyword>
<evidence type="ECO:0000256" key="1">
    <source>
        <dbReference type="ARBA" id="ARBA00004651"/>
    </source>
</evidence>
<protein>
    <submittedName>
        <fullName evidence="12">SLC13 family permease</fullName>
    </submittedName>
</protein>
<keyword evidence="6 10" id="KW-0812">Transmembrane</keyword>
<evidence type="ECO:0000256" key="5">
    <source>
        <dbReference type="ARBA" id="ARBA00022475"/>
    </source>
</evidence>
<evidence type="ECO:0000256" key="2">
    <source>
        <dbReference type="ARBA" id="ARBA00006433"/>
    </source>
</evidence>
<dbReference type="InterPro" id="IPR004680">
    <property type="entry name" value="Cit_transptr-like_dom"/>
</dbReference>
<organism evidence="12 13">
    <name type="scientific">Micromonospora fulviviridis</name>
    <dbReference type="NCBI Taxonomy" id="47860"/>
    <lineage>
        <taxon>Bacteria</taxon>
        <taxon>Bacillati</taxon>
        <taxon>Actinomycetota</taxon>
        <taxon>Actinomycetes</taxon>
        <taxon>Micromonosporales</taxon>
        <taxon>Micromonosporaceae</taxon>
        <taxon>Micromonospora</taxon>
    </lineage>
</organism>
<feature type="transmembrane region" description="Helical" evidence="10">
    <location>
        <begin position="225"/>
        <end position="258"/>
    </location>
</feature>
<dbReference type="Proteomes" id="UP001550348">
    <property type="component" value="Unassembled WGS sequence"/>
</dbReference>
<evidence type="ECO:0000256" key="7">
    <source>
        <dbReference type="ARBA" id="ARBA00022849"/>
    </source>
</evidence>
<comment type="caution">
    <text evidence="12">The sequence shown here is derived from an EMBL/GenBank/DDBJ whole genome shotgun (WGS) entry which is preliminary data.</text>
</comment>
<proteinExistence type="inferred from homology"/>
<gene>
    <name evidence="12" type="ORF">ABZ071_21460</name>
</gene>
<comment type="similarity">
    <text evidence="2">Belongs to the ArsB family.</text>
</comment>
<feature type="transmembrane region" description="Helical" evidence="10">
    <location>
        <begin position="345"/>
        <end position="370"/>
    </location>
</feature>
<keyword evidence="8 10" id="KW-1133">Transmembrane helix</keyword>
<feature type="transmembrane region" description="Helical" evidence="10">
    <location>
        <begin position="138"/>
        <end position="158"/>
    </location>
</feature>
<dbReference type="RefSeq" id="WP_355666134.1">
    <property type="nucleotide sequence ID" value="NZ_JBEXRX010000069.1"/>
</dbReference>
<evidence type="ECO:0000256" key="9">
    <source>
        <dbReference type="ARBA" id="ARBA00023136"/>
    </source>
</evidence>
<feature type="transmembrane region" description="Helical" evidence="10">
    <location>
        <begin position="22"/>
        <end position="43"/>
    </location>
</feature>
<name>A0ABV2VQ15_9ACTN</name>
<feature type="transmembrane region" description="Helical" evidence="10">
    <location>
        <begin position="270"/>
        <end position="289"/>
    </location>
</feature>
<evidence type="ECO:0000313" key="13">
    <source>
        <dbReference type="Proteomes" id="UP001550348"/>
    </source>
</evidence>
<evidence type="ECO:0000256" key="6">
    <source>
        <dbReference type="ARBA" id="ARBA00022692"/>
    </source>
</evidence>
<keyword evidence="4" id="KW-0813">Transport</keyword>
<feature type="transmembrane region" description="Helical" evidence="10">
    <location>
        <begin position="55"/>
        <end position="83"/>
    </location>
</feature>
<dbReference type="Pfam" id="PF03600">
    <property type="entry name" value="CitMHS"/>
    <property type="match status" value="1"/>
</dbReference>
<dbReference type="PANTHER" id="PTHR43302:SF5">
    <property type="entry name" value="TRANSPORTER ARSB-RELATED"/>
    <property type="match status" value="1"/>
</dbReference>
<feature type="transmembrane region" description="Helical" evidence="10">
    <location>
        <begin position="382"/>
        <end position="406"/>
    </location>
</feature>
<feature type="domain" description="Citrate transporter-like" evidence="11">
    <location>
        <begin position="23"/>
        <end position="349"/>
    </location>
</feature>
<dbReference type="PRINTS" id="PR00758">
    <property type="entry name" value="ARSENICPUMP"/>
</dbReference>
<evidence type="ECO:0000256" key="8">
    <source>
        <dbReference type="ARBA" id="ARBA00022989"/>
    </source>
</evidence>
<keyword evidence="5" id="KW-1003">Cell membrane</keyword>
<evidence type="ECO:0000256" key="10">
    <source>
        <dbReference type="SAM" id="Phobius"/>
    </source>
</evidence>
<evidence type="ECO:0000313" key="12">
    <source>
        <dbReference type="EMBL" id="MEU0154442.1"/>
    </source>
</evidence>